<evidence type="ECO:0000313" key="5">
    <source>
        <dbReference type="Proteomes" id="UP000318585"/>
    </source>
</evidence>
<evidence type="ECO:0000313" key="4">
    <source>
        <dbReference type="EMBL" id="TRX23689.1"/>
    </source>
</evidence>
<dbReference type="Proteomes" id="UP000318585">
    <property type="component" value="Unassembled WGS sequence"/>
</dbReference>
<accession>A0A553CT53</accession>
<comment type="caution">
    <text evidence="4">The sequence shown here is derived from an EMBL/GenBank/DDBJ whole genome shotgun (WGS) entry which is preliminary data.</text>
</comment>
<organism evidence="4 5">
    <name type="scientific">Flavobacterium franklandianum</name>
    <dbReference type="NCBI Taxonomy" id="2594430"/>
    <lineage>
        <taxon>Bacteria</taxon>
        <taxon>Pseudomonadati</taxon>
        <taxon>Bacteroidota</taxon>
        <taxon>Flavobacteriia</taxon>
        <taxon>Flavobacteriales</taxon>
        <taxon>Flavobacteriaceae</taxon>
        <taxon>Flavobacterium</taxon>
    </lineage>
</organism>
<feature type="chain" id="PRO_5021732716" evidence="2">
    <location>
        <begin position="21"/>
        <end position="295"/>
    </location>
</feature>
<feature type="domain" description="DUF4349" evidence="3">
    <location>
        <begin position="80"/>
        <end position="285"/>
    </location>
</feature>
<keyword evidence="1" id="KW-1133">Transmembrane helix</keyword>
<evidence type="ECO:0000256" key="1">
    <source>
        <dbReference type="SAM" id="Phobius"/>
    </source>
</evidence>
<proteinExistence type="predicted"/>
<feature type="signal peptide" evidence="2">
    <location>
        <begin position="1"/>
        <end position="20"/>
    </location>
</feature>
<dbReference type="PROSITE" id="PS51257">
    <property type="entry name" value="PROKAR_LIPOPROTEIN"/>
    <property type="match status" value="1"/>
</dbReference>
<gene>
    <name evidence="4" type="ORF">FNW17_00470</name>
</gene>
<dbReference type="InterPro" id="IPR025645">
    <property type="entry name" value="DUF4349"/>
</dbReference>
<sequence length="295" mass="33301">MKNILFLLLFLVSFSGCKKAEEATDQMIVADAYADAKDEISVNESLNVPPPPPAPKVDQVKFVKPVVANAEEIVDEKLEQKIIKTGDIKFETNNLGTTYNQMITAVKKHNAIIQNDTEGKDYGSVFRRITVRVPSKNFDLFLSDISKGVTYFDNKEISSQDVTEEYIDIDARLKAKKILEARYLELLKKANKVSEMLEIEAQLSAIREEIEAKEGQLRYMQSQVSMSTITIEFYKTVANEGGATISYGSKIWNAFTSGFNSISSFFIGLLSIWPFLIILAAAVYYIRKRFKKKTI</sequence>
<dbReference type="Pfam" id="PF14257">
    <property type="entry name" value="DUF4349"/>
    <property type="match status" value="1"/>
</dbReference>
<evidence type="ECO:0000259" key="3">
    <source>
        <dbReference type="Pfam" id="PF14257"/>
    </source>
</evidence>
<reference evidence="4 5" key="1">
    <citation type="submission" date="2019-07" db="EMBL/GenBank/DDBJ databases">
        <title>Novel species of Flavobacterium.</title>
        <authorList>
            <person name="Liu Q."/>
            <person name="Xin Y.-H."/>
        </authorList>
    </citation>
    <scope>NUCLEOTIDE SEQUENCE [LARGE SCALE GENOMIC DNA]</scope>
    <source>
        <strain evidence="4 5">LB3P56</strain>
    </source>
</reference>
<keyword evidence="1" id="KW-0472">Membrane</keyword>
<keyword evidence="1" id="KW-0812">Transmembrane</keyword>
<dbReference type="EMBL" id="VJZR01000001">
    <property type="protein sequence ID" value="TRX23689.1"/>
    <property type="molecule type" value="Genomic_DNA"/>
</dbReference>
<evidence type="ECO:0000256" key="2">
    <source>
        <dbReference type="SAM" id="SignalP"/>
    </source>
</evidence>
<dbReference type="OrthoDB" id="5381491at2"/>
<feature type="transmembrane region" description="Helical" evidence="1">
    <location>
        <begin position="265"/>
        <end position="286"/>
    </location>
</feature>
<keyword evidence="2" id="KW-0732">Signal</keyword>
<keyword evidence="5" id="KW-1185">Reference proteome</keyword>
<protein>
    <submittedName>
        <fullName evidence="4">DUF4349 domain-containing protein</fullName>
    </submittedName>
</protein>
<name>A0A553CT53_9FLAO</name>
<dbReference type="RefSeq" id="WP_144070619.1">
    <property type="nucleotide sequence ID" value="NZ_VJZR01000001.1"/>
</dbReference>
<dbReference type="AlphaFoldDB" id="A0A553CT53"/>